<protein>
    <recommendedName>
        <fullName evidence="1">Methyltransferase type 12 domain-containing protein</fullName>
    </recommendedName>
</protein>
<dbReference type="Pfam" id="PF08242">
    <property type="entry name" value="Methyltransf_12"/>
    <property type="match status" value="1"/>
</dbReference>
<dbReference type="PANTHER" id="PTHR43861">
    <property type="entry name" value="TRANS-ACONITATE 2-METHYLTRANSFERASE-RELATED"/>
    <property type="match status" value="1"/>
</dbReference>
<proteinExistence type="predicted"/>
<dbReference type="OrthoDB" id="66144at2759"/>
<evidence type="ECO:0000313" key="2">
    <source>
        <dbReference type="EMBL" id="GAX11357.1"/>
    </source>
</evidence>
<dbReference type="InParanoid" id="A0A1Z5JBK4"/>
<reference evidence="2 3" key="1">
    <citation type="journal article" date="2015" name="Plant Cell">
        <title>Oil accumulation by the oleaginous diatom Fistulifera solaris as revealed by the genome and transcriptome.</title>
        <authorList>
            <person name="Tanaka T."/>
            <person name="Maeda Y."/>
            <person name="Veluchamy A."/>
            <person name="Tanaka M."/>
            <person name="Abida H."/>
            <person name="Marechal E."/>
            <person name="Bowler C."/>
            <person name="Muto M."/>
            <person name="Sunaga Y."/>
            <person name="Tanaka M."/>
            <person name="Yoshino T."/>
            <person name="Taniguchi T."/>
            <person name="Fukuda Y."/>
            <person name="Nemoto M."/>
            <person name="Matsumoto M."/>
            <person name="Wong P.S."/>
            <person name="Aburatani S."/>
            <person name="Fujibuchi W."/>
        </authorList>
    </citation>
    <scope>NUCLEOTIDE SEQUENCE [LARGE SCALE GENOMIC DNA]</scope>
    <source>
        <strain evidence="2 3">JPCC DA0580</strain>
    </source>
</reference>
<organism evidence="2 3">
    <name type="scientific">Fistulifera solaris</name>
    <name type="common">Oleaginous diatom</name>
    <dbReference type="NCBI Taxonomy" id="1519565"/>
    <lineage>
        <taxon>Eukaryota</taxon>
        <taxon>Sar</taxon>
        <taxon>Stramenopiles</taxon>
        <taxon>Ochrophyta</taxon>
        <taxon>Bacillariophyta</taxon>
        <taxon>Bacillariophyceae</taxon>
        <taxon>Bacillariophycidae</taxon>
        <taxon>Naviculales</taxon>
        <taxon>Naviculaceae</taxon>
        <taxon>Fistulifera</taxon>
    </lineage>
</organism>
<feature type="domain" description="Methyltransferase type 12" evidence="1">
    <location>
        <begin position="46"/>
        <end position="150"/>
    </location>
</feature>
<dbReference type="CDD" id="cd02440">
    <property type="entry name" value="AdoMet_MTases"/>
    <property type="match status" value="1"/>
</dbReference>
<name>A0A1Z5JBK4_FISSO</name>
<dbReference type="InterPro" id="IPR029063">
    <property type="entry name" value="SAM-dependent_MTases_sf"/>
</dbReference>
<dbReference type="Gene3D" id="3.40.50.150">
    <property type="entry name" value="Vaccinia Virus protein VP39"/>
    <property type="match status" value="1"/>
</dbReference>
<comment type="caution">
    <text evidence="2">The sequence shown here is derived from an EMBL/GenBank/DDBJ whole genome shotgun (WGS) entry which is preliminary data.</text>
</comment>
<gene>
    <name evidence="2" type="ORF">FisN_22Lh027</name>
</gene>
<keyword evidence="3" id="KW-1185">Reference proteome</keyword>
<dbReference type="SUPFAM" id="SSF53335">
    <property type="entry name" value="S-adenosyl-L-methionine-dependent methyltransferases"/>
    <property type="match status" value="1"/>
</dbReference>
<evidence type="ECO:0000313" key="3">
    <source>
        <dbReference type="Proteomes" id="UP000198406"/>
    </source>
</evidence>
<accession>A0A1Z5JBK4</accession>
<dbReference type="Proteomes" id="UP000198406">
    <property type="component" value="Unassembled WGS sequence"/>
</dbReference>
<evidence type="ECO:0000259" key="1">
    <source>
        <dbReference type="Pfam" id="PF08242"/>
    </source>
</evidence>
<sequence length="208" mass="23304">MPTQLEIIHAWDELADDWDDMAAGSAKGFFRLLQEHIPLQSDMIVLDFGCGTGLIADLLRHRVKHVVAVDVSPVMVEILEEKMQAQEWENVQVFHALLGDHDDEETQQILKEYEGQIDLIIASSVLGFVTPETVGTTMEVLGRLLKPGGSFCHTDPPQMEQRNHFTRQKAEIYYKKGGLEIVSTSVENLDLGQGQSCNVFLGIARKPF</sequence>
<dbReference type="InterPro" id="IPR013217">
    <property type="entry name" value="Methyltransf_12"/>
</dbReference>
<dbReference type="AlphaFoldDB" id="A0A1Z5JBK4"/>
<dbReference type="EMBL" id="BDSP01000041">
    <property type="protein sequence ID" value="GAX11357.1"/>
    <property type="molecule type" value="Genomic_DNA"/>
</dbReference>